<feature type="binding site" evidence="8">
    <location>
        <position position="300"/>
    </location>
    <ligand>
        <name>Zn(2+)</name>
        <dbReference type="ChEBI" id="CHEBI:29105"/>
        <note>catalytic</note>
    </ligand>
</feature>
<keyword evidence="4" id="KW-0378">Hydrolase</keyword>
<keyword evidence="2" id="KW-0645">Protease</keyword>
<dbReference type="Gene3D" id="1.10.390.10">
    <property type="entry name" value="Neutral Protease Domain 2"/>
    <property type="match status" value="1"/>
</dbReference>
<evidence type="ECO:0000313" key="13">
    <source>
        <dbReference type="Proteomes" id="UP000614601"/>
    </source>
</evidence>
<dbReference type="GO" id="GO:0005615">
    <property type="term" value="C:extracellular space"/>
    <property type="evidence" value="ECO:0007669"/>
    <property type="project" value="TreeGrafter"/>
</dbReference>
<dbReference type="EMBL" id="CAJFDH010000003">
    <property type="protein sequence ID" value="CAD5217659.1"/>
    <property type="molecule type" value="Genomic_DNA"/>
</dbReference>
<dbReference type="GO" id="GO:0005737">
    <property type="term" value="C:cytoplasm"/>
    <property type="evidence" value="ECO:0007669"/>
    <property type="project" value="TreeGrafter"/>
</dbReference>
<gene>
    <name evidence="12" type="ORF">BOKJ2_LOCUS7198</name>
</gene>
<keyword evidence="6" id="KW-0482">Metalloprotease</keyword>
<dbReference type="PANTHER" id="PTHR11533:SF293">
    <property type="entry name" value="AMINOPEPTIDASE-2-RELATED"/>
    <property type="match status" value="1"/>
</dbReference>
<dbReference type="Gene3D" id="2.60.40.1730">
    <property type="entry name" value="tricorn interacting facor f3 domain"/>
    <property type="match status" value="1"/>
</dbReference>
<feature type="domain" description="Peptidase M1 membrane alanine aminopeptidase" evidence="10">
    <location>
        <begin position="212"/>
        <end position="408"/>
    </location>
</feature>
<evidence type="ECO:0000256" key="4">
    <source>
        <dbReference type="ARBA" id="ARBA00022801"/>
    </source>
</evidence>
<comment type="cofactor">
    <cofactor evidence="8">
        <name>Zn(2+)</name>
        <dbReference type="ChEBI" id="CHEBI:29105"/>
    </cofactor>
    <text evidence="8">Binds 1 zinc ion per subunit.</text>
</comment>
<dbReference type="GO" id="GO:0043171">
    <property type="term" value="P:peptide catabolic process"/>
    <property type="evidence" value="ECO:0007669"/>
    <property type="project" value="TreeGrafter"/>
</dbReference>
<keyword evidence="3 8" id="KW-0479">Metal-binding</keyword>
<organism evidence="12 13">
    <name type="scientific">Bursaphelenchus okinawaensis</name>
    <dbReference type="NCBI Taxonomy" id="465554"/>
    <lineage>
        <taxon>Eukaryota</taxon>
        <taxon>Metazoa</taxon>
        <taxon>Ecdysozoa</taxon>
        <taxon>Nematoda</taxon>
        <taxon>Chromadorea</taxon>
        <taxon>Rhabditida</taxon>
        <taxon>Tylenchina</taxon>
        <taxon>Tylenchomorpha</taxon>
        <taxon>Aphelenchoidea</taxon>
        <taxon>Aphelenchoididae</taxon>
        <taxon>Bursaphelenchus</taxon>
    </lineage>
</organism>
<evidence type="ECO:0000259" key="10">
    <source>
        <dbReference type="Pfam" id="PF01433"/>
    </source>
</evidence>
<evidence type="ECO:0000256" key="9">
    <source>
        <dbReference type="PIRSR" id="PIRSR634016-4"/>
    </source>
</evidence>
<dbReference type="SUPFAM" id="SSF55486">
    <property type="entry name" value="Metalloproteases ('zincins'), catalytic domain"/>
    <property type="match status" value="1"/>
</dbReference>
<reference evidence="12" key="1">
    <citation type="submission" date="2020-09" db="EMBL/GenBank/DDBJ databases">
        <authorList>
            <person name="Kikuchi T."/>
        </authorList>
    </citation>
    <scope>NUCLEOTIDE SEQUENCE</scope>
    <source>
        <strain evidence="12">SH1</strain>
    </source>
</reference>
<dbReference type="GO" id="GO:0006508">
    <property type="term" value="P:proteolysis"/>
    <property type="evidence" value="ECO:0007669"/>
    <property type="project" value="UniProtKB-KW"/>
</dbReference>
<dbReference type="InterPro" id="IPR050344">
    <property type="entry name" value="Peptidase_M1_aminopeptidases"/>
</dbReference>
<evidence type="ECO:0000256" key="2">
    <source>
        <dbReference type="ARBA" id="ARBA00022670"/>
    </source>
</evidence>
<feature type="active site" description="Proton acceptor" evidence="7">
    <location>
        <position position="278"/>
    </location>
</feature>
<proteinExistence type="inferred from homology"/>
<dbReference type="InterPro" id="IPR027268">
    <property type="entry name" value="Peptidase_M4/M1_CTD_sf"/>
</dbReference>
<evidence type="ECO:0000256" key="5">
    <source>
        <dbReference type="ARBA" id="ARBA00022833"/>
    </source>
</evidence>
<evidence type="ECO:0000256" key="8">
    <source>
        <dbReference type="PIRSR" id="PIRSR634016-3"/>
    </source>
</evidence>
<dbReference type="OrthoDB" id="5868348at2759"/>
<dbReference type="GO" id="GO:0042277">
    <property type="term" value="F:peptide binding"/>
    <property type="evidence" value="ECO:0007669"/>
    <property type="project" value="TreeGrafter"/>
</dbReference>
<dbReference type="InterPro" id="IPR014782">
    <property type="entry name" value="Peptidase_M1_dom"/>
</dbReference>
<evidence type="ECO:0000256" key="1">
    <source>
        <dbReference type="ARBA" id="ARBA00010136"/>
    </source>
</evidence>
<dbReference type="CDD" id="cd09601">
    <property type="entry name" value="M1_APN-Q_like"/>
    <property type="match status" value="1"/>
</dbReference>
<sequence length="690" mass="78931">MYSKIKITFLDEDGFIGTTSILVQFSNSTDRLVLDAQDLRVTTVTINDKYEEDWTLNKKKLTIIEDLKPTVVYNISIEYHGTINSHKLGGLYKSLYKKNTKALLVTHLEPDKARMLFPCIDDPTVKSKFIVSLTVPQGLTVFGNSRIAKTDIVNKTLKKVIFANSPFMSTFLVAFVVGDFRTESIKYKDRINVTVATIAGNKENLSTVIKYAVDCLEYMEDYTGFKYPGRKLDHVDVLKLPTLAMQNFGLITYANSFSQTSSLTLAEELEQRRLICHETAHQWFSNIITTADWGQIFLHEGFATFFENALFKNMTNEDKLAVESKRVQEFHDGILEKVHNGHSIVVDKFVSDETVYLSAGSVIKMIENVIGSQTLRKTLQLLVKQHAYSNFNYIDLLNAFKKTNDRNLCGNTVTLRTFIQPYLLQKEVPVIRVTNTSTSYVLTQHGNTRFDIPLFVSDGTQSQVLWLTKENQICGNTAILNTNKTLVFNYQYQSFVKLQYDDDIYWRYDKSISRIDDFTVYNILSNTKDYLTTKKFMNIAIAALRSRRSGLVWKVVIDYVYEHDLGVSKAFQKVLLQAENSLIWNNTNDPMLRSLQADLSSFLVDFEVGNALKSAHNLYIQRFSKCKSDFWRCNKIPVELRSAVYCAAVKNNGTNAKFLQKYLLYLKKESLVPNDYEFEVAAINNGLQCA</sequence>
<evidence type="ECO:0000256" key="7">
    <source>
        <dbReference type="PIRSR" id="PIRSR634016-1"/>
    </source>
</evidence>
<dbReference type="AlphaFoldDB" id="A0A811KRK1"/>
<keyword evidence="5 8" id="KW-0862">Zinc</keyword>
<dbReference type="InterPro" id="IPR045357">
    <property type="entry name" value="Aminopeptidase_N-like_N"/>
</dbReference>
<dbReference type="Proteomes" id="UP000783686">
    <property type="component" value="Unassembled WGS sequence"/>
</dbReference>
<dbReference type="InterPro" id="IPR042097">
    <property type="entry name" value="Aminopeptidase_N-like_N_sf"/>
</dbReference>
<accession>A0A811KRK1</accession>
<evidence type="ECO:0000256" key="3">
    <source>
        <dbReference type="ARBA" id="ARBA00022723"/>
    </source>
</evidence>
<keyword evidence="13" id="KW-1185">Reference proteome</keyword>
<dbReference type="Pfam" id="PF17900">
    <property type="entry name" value="Peptidase_M1_N"/>
    <property type="match status" value="1"/>
</dbReference>
<dbReference type="InterPro" id="IPR034016">
    <property type="entry name" value="M1_APN-typ"/>
</dbReference>
<dbReference type="SUPFAM" id="SSF63737">
    <property type="entry name" value="Leukotriene A4 hydrolase N-terminal domain"/>
    <property type="match status" value="1"/>
</dbReference>
<evidence type="ECO:0000313" key="12">
    <source>
        <dbReference type="EMBL" id="CAD5217659.1"/>
    </source>
</evidence>
<dbReference type="InterPro" id="IPR001930">
    <property type="entry name" value="Peptidase_M1"/>
</dbReference>
<feature type="domain" description="Aminopeptidase N-like N-terminal" evidence="11">
    <location>
        <begin position="10"/>
        <end position="172"/>
    </location>
</feature>
<dbReference type="Pfam" id="PF01433">
    <property type="entry name" value="Peptidase_M1"/>
    <property type="match status" value="1"/>
</dbReference>
<dbReference type="PANTHER" id="PTHR11533">
    <property type="entry name" value="PROTEASE M1 ZINC METALLOPROTEASE"/>
    <property type="match status" value="1"/>
</dbReference>
<feature type="binding site" evidence="8">
    <location>
        <position position="277"/>
    </location>
    <ligand>
        <name>Zn(2+)</name>
        <dbReference type="ChEBI" id="CHEBI:29105"/>
        <note>catalytic</note>
    </ligand>
</feature>
<dbReference type="Proteomes" id="UP000614601">
    <property type="component" value="Unassembled WGS sequence"/>
</dbReference>
<evidence type="ECO:0008006" key="14">
    <source>
        <dbReference type="Google" id="ProtNLM"/>
    </source>
</evidence>
<feature type="site" description="Transition state stabilizer" evidence="9">
    <location>
        <position position="356"/>
    </location>
</feature>
<dbReference type="PRINTS" id="PR00756">
    <property type="entry name" value="ALADIPTASE"/>
</dbReference>
<dbReference type="GO" id="GO:0008270">
    <property type="term" value="F:zinc ion binding"/>
    <property type="evidence" value="ECO:0007669"/>
    <property type="project" value="InterPro"/>
</dbReference>
<dbReference type="Gene3D" id="1.25.50.20">
    <property type="match status" value="1"/>
</dbReference>
<dbReference type="EMBL" id="CAJFCW020000003">
    <property type="protein sequence ID" value="CAG9108223.1"/>
    <property type="molecule type" value="Genomic_DNA"/>
</dbReference>
<protein>
    <recommendedName>
        <fullName evidence="14">Aminopeptidase</fullName>
    </recommendedName>
</protein>
<name>A0A811KRK1_9BILA</name>
<comment type="caution">
    <text evidence="12">The sequence shown here is derived from an EMBL/GenBank/DDBJ whole genome shotgun (WGS) entry which is preliminary data.</text>
</comment>
<evidence type="ECO:0000256" key="6">
    <source>
        <dbReference type="ARBA" id="ARBA00023049"/>
    </source>
</evidence>
<comment type="similarity">
    <text evidence="1">Belongs to the peptidase M1 family.</text>
</comment>
<feature type="binding site" evidence="8">
    <location>
        <position position="281"/>
    </location>
    <ligand>
        <name>Zn(2+)</name>
        <dbReference type="ChEBI" id="CHEBI:29105"/>
        <note>catalytic</note>
    </ligand>
</feature>
<dbReference type="GO" id="GO:0016020">
    <property type="term" value="C:membrane"/>
    <property type="evidence" value="ECO:0007669"/>
    <property type="project" value="TreeGrafter"/>
</dbReference>
<dbReference type="GO" id="GO:0070006">
    <property type="term" value="F:metalloaminopeptidase activity"/>
    <property type="evidence" value="ECO:0007669"/>
    <property type="project" value="TreeGrafter"/>
</dbReference>
<evidence type="ECO:0000259" key="11">
    <source>
        <dbReference type="Pfam" id="PF17900"/>
    </source>
</evidence>